<reference evidence="1" key="1">
    <citation type="submission" date="2016-10" db="EMBL/GenBank/DDBJ databases">
        <authorList>
            <person name="Benchimol M."/>
            <person name="Almeida L.G."/>
            <person name="Vasconcelos A.T."/>
            <person name="Perreira-Neves A."/>
            <person name="Rosa I.A."/>
            <person name="Tasca T."/>
            <person name="Bogo M.R."/>
            <person name="de Souza W."/>
        </authorList>
    </citation>
    <scope>NUCLEOTIDE SEQUENCE [LARGE SCALE GENOMIC DNA]</scope>
    <source>
        <strain evidence="1">K</strain>
    </source>
</reference>
<keyword evidence="2" id="KW-1185">Reference proteome</keyword>
<dbReference type="AlphaFoldDB" id="A0A1J4KUW9"/>
<comment type="caution">
    <text evidence="1">The sequence shown here is derived from an EMBL/GenBank/DDBJ whole genome shotgun (WGS) entry which is preliminary data.</text>
</comment>
<name>A0A1J4KUW9_9EUKA</name>
<dbReference type="EMBL" id="MLAK01000519">
    <property type="protein sequence ID" value="OHT13478.1"/>
    <property type="molecule type" value="Genomic_DNA"/>
</dbReference>
<proteinExistence type="predicted"/>
<dbReference type="Proteomes" id="UP000179807">
    <property type="component" value="Unassembled WGS sequence"/>
</dbReference>
<accession>A0A1J4KUW9</accession>
<dbReference type="RefSeq" id="XP_068366614.1">
    <property type="nucleotide sequence ID" value="XM_068498921.1"/>
</dbReference>
<evidence type="ECO:0000313" key="1">
    <source>
        <dbReference type="EMBL" id="OHT13478.1"/>
    </source>
</evidence>
<gene>
    <name evidence="1" type="ORF">TRFO_16345</name>
</gene>
<dbReference type="GeneID" id="94833625"/>
<organism evidence="1 2">
    <name type="scientific">Tritrichomonas foetus</name>
    <dbReference type="NCBI Taxonomy" id="1144522"/>
    <lineage>
        <taxon>Eukaryota</taxon>
        <taxon>Metamonada</taxon>
        <taxon>Parabasalia</taxon>
        <taxon>Tritrichomonadida</taxon>
        <taxon>Tritrichomonadidae</taxon>
        <taxon>Tritrichomonas</taxon>
    </lineage>
</organism>
<protein>
    <submittedName>
        <fullName evidence="1">Uncharacterized protein</fullName>
    </submittedName>
</protein>
<evidence type="ECO:0000313" key="2">
    <source>
        <dbReference type="Proteomes" id="UP000179807"/>
    </source>
</evidence>
<sequence length="230" mass="25847">MDFHCNTLDTIHCTCQHLHASGKNVAIDHHLGISKSLLQKMLENSKSPANSQTKTYNKVIQIRNGSIGITDVKNIICQKVKSNLYYVSCRQCNSILVIYLGRGSVYAQFSTDVIKDRLRLSEAMLNHSLISQNQQIPPIILQMIRFDEVSKESFVSYDNGMSSGSEFLSPMNENEEENSINDNFDEAERNCVDQCIANDENDVDYDLMFSGNNMIVVGSVSHSTTFGLYV</sequence>
<dbReference type="VEuPathDB" id="TrichDB:TRFO_16345"/>